<dbReference type="Proteomes" id="UP000305202">
    <property type="component" value="Unassembled WGS sequence"/>
</dbReference>
<feature type="domain" description="Gfo/Idh/MocA-like oxidoreductase N-terminal" evidence="3">
    <location>
        <begin position="6"/>
        <end position="125"/>
    </location>
</feature>
<keyword evidence="6" id="KW-1185">Reference proteome</keyword>
<protein>
    <submittedName>
        <fullName evidence="5">Oxidoreductase</fullName>
    </submittedName>
</protein>
<dbReference type="Pfam" id="PF01408">
    <property type="entry name" value="GFO_IDH_MocA"/>
    <property type="match status" value="1"/>
</dbReference>
<sequence>MSKIYNIGIIGFGYVGQVFHAPIISSVCGLKLHTICDSSEKNLGLAEEKYPDVNRTTTVATLLDDPNIDIVVIGVPNAFHYDLAAQALEKGKHVIVEKPFTINSNDADKLISLAKQQQRLLSVHHNRRWDADFLTAKNVIDSKLLGDLVEYEAHFDQFVPRVNTQVWREKDAPGSGVLFDVGSHLIDQALTLFGLPNAIFCELRRQREQANTTDNFEVILDYDKIKVTLKGGMLVKIPGPHFTLIGNQGSFIKYGIDQQESKLCAGLLPKDLADWGEETQEMHGEFATEINDMKISGKVVSVPGNYRAFYQNIRQTLDGEVELAVMPQQARNTIKVIELAEKSAKEKKWLPYPVE</sequence>
<name>A0ABY2SE83_9HYPH</name>
<dbReference type="NCBIfam" id="NF008607">
    <property type="entry name" value="PRK11579.1"/>
    <property type="match status" value="1"/>
</dbReference>
<dbReference type="InterPro" id="IPR036291">
    <property type="entry name" value="NAD(P)-bd_dom_sf"/>
</dbReference>
<dbReference type="SUPFAM" id="SSF55347">
    <property type="entry name" value="Glyceraldehyde-3-phosphate dehydrogenase-like, C-terminal domain"/>
    <property type="match status" value="1"/>
</dbReference>
<dbReference type="PANTHER" id="PTHR43708:SF5">
    <property type="entry name" value="CONSERVED EXPRESSED OXIDOREDUCTASE (EUROFUNG)-RELATED"/>
    <property type="match status" value="1"/>
</dbReference>
<evidence type="ECO:0000259" key="4">
    <source>
        <dbReference type="Pfam" id="PF02894"/>
    </source>
</evidence>
<evidence type="ECO:0000259" key="3">
    <source>
        <dbReference type="Pfam" id="PF01408"/>
    </source>
</evidence>
<accession>A0ABY2SE83</accession>
<gene>
    <name evidence="5" type="ORF">FCN80_23095</name>
</gene>
<dbReference type="Pfam" id="PF02894">
    <property type="entry name" value="GFO_IDH_MocA_C"/>
    <property type="match status" value="1"/>
</dbReference>
<evidence type="ECO:0000313" key="6">
    <source>
        <dbReference type="Proteomes" id="UP000305202"/>
    </source>
</evidence>
<feature type="domain" description="Gfo/Idh/MocA-like oxidoreductase C-terminal" evidence="4">
    <location>
        <begin position="138"/>
        <end position="350"/>
    </location>
</feature>
<evidence type="ECO:0000313" key="5">
    <source>
        <dbReference type="EMBL" id="TKI03018.1"/>
    </source>
</evidence>
<dbReference type="EMBL" id="SZPQ01000054">
    <property type="protein sequence ID" value="TKI03018.1"/>
    <property type="molecule type" value="Genomic_DNA"/>
</dbReference>
<dbReference type="Gene3D" id="3.30.360.10">
    <property type="entry name" value="Dihydrodipicolinate Reductase, domain 2"/>
    <property type="match status" value="1"/>
</dbReference>
<comment type="similarity">
    <text evidence="1">Belongs to the Gfo/Idh/MocA family.</text>
</comment>
<dbReference type="SUPFAM" id="SSF51735">
    <property type="entry name" value="NAD(P)-binding Rossmann-fold domains"/>
    <property type="match status" value="1"/>
</dbReference>
<dbReference type="InterPro" id="IPR004104">
    <property type="entry name" value="Gfo/Idh/MocA-like_OxRdtase_C"/>
</dbReference>
<dbReference type="PANTHER" id="PTHR43708">
    <property type="entry name" value="CONSERVED EXPRESSED OXIDOREDUCTASE (EUROFUNG)"/>
    <property type="match status" value="1"/>
</dbReference>
<reference evidence="5 6" key="1">
    <citation type="submission" date="2019-04" db="EMBL/GenBank/DDBJ databases">
        <authorList>
            <person name="Li M."/>
            <person name="Gao C."/>
        </authorList>
    </citation>
    <scope>NUCLEOTIDE SEQUENCE [LARGE SCALE GENOMIC DNA]</scope>
    <source>
        <strain evidence="5 6">BGMRC 2031</strain>
    </source>
</reference>
<evidence type="ECO:0000256" key="1">
    <source>
        <dbReference type="ARBA" id="ARBA00010928"/>
    </source>
</evidence>
<dbReference type="InterPro" id="IPR051317">
    <property type="entry name" value="Gfo/Idh/MocA_oxidoreduct"/>
</dbReference>
<proteinExistence type="inferred from homology"/>
<keyword evidence="2" id="KW-0560">Oxidoreductase</keyword>
<comment type="caution">
    <text evidence="5">The sequence shown here is derived from an EMBL/GenBank/DDBJ whole genome shotgun (WGS) entry which is preliminary data.</text>
</comment>
<organism evidence="5 6">
    <name type="scientific">Martelella alba</name>
    <dbReference type="NCBI Taxonomy" id="2590451"/>
    <lineage>
        <taxon>Bacteria</taxon>
        <taxon>Pseudomonadati</taxon>
        <taxon>Pseudomonadota</taxon>
        <taxon>Alphaproteobacteria</taxon>
        <taxon>Hyphomicrobiales</taxon>
        <taxon>Aurantimonadaceae</taxon>
        <taxon>Martelella</taxon>
    </lineage>
</organism>
<evidence type="ECO:0000256" key="2">
    <source>
        <dbReference type="ARBA" id="ARBA00023002"/>
    </source>
</evidence>
<dbReference type="InterPro" id="IPR000683">
    <property type="entry name" value="Gfo/Idh/MocA-like_OxRdtase_N"/>
</dbReference>
<dbReference type="Gene3D" id="3.40.50.720">
    <property type="entry name" value="NAD(P)-binding Rossmann-like Domain"/>
    <property type="match status" value="1"/>
</dbReference>